<feature type="compositionally biased region" description="Basic and acidic residues" evidence="1">
    <location>
        <begin position="151"/>
        <end position="166"/>
    </location>
</feature>
<name>A0A2H3DEY9_ARMGA</name>
<sequence length="473" mass="53046">MSCSRHTLKAQAAVLDANAGRFEENIDWLVSIIHPTAAYQRLFRETWGCNRPPFVEEDVLRDKDNRANVKVPQKTWAFLDSTTNNRIFQRLRTRPFIRREYEQALSDILQAVMTGNENITVGDGQEPEEEGLGEEIEERASLDMSATSGKRVCEEGSDVDGRDSKKQHLQGIGTSSDGEQVMTIDCLVEQKPAKYPNPFLTYKGPKAGSKVKGFIITGHPGIGKTIFLYYVLLLRLQASQPTILITDPEKVIVFLKHGAFSISMADFEDAAQVIPTTAWCLVDANESLETVPETIFNTPFFILQAALPKRKHLQWQNKTFGILQYVMKPFSLSELIIGRNRSLDARKTLSEELLQEYYQRYTPSARFAYKHAGNLDKYTTFVQSLLHQLTDNRLKNLIGVFPLNVDSVGEQTLYHILTVTVEAGGQRSVPKIDISSHHLSQLTQLQPSSATVGAIAPGFYVLGFNLQAAGYGW</sequence>
<dbReference type="Proteomes" id="UP000217790">
    <property type="component" value="Unassembled WGS sequence"/>
</dbReference>
<dbReference type="EMBL" id="KZ293658">
    <property type="protein sequence ID" value="PBK92690.1"/>
    <property type="molecule type" value="Genomic_DNA"/>
</dbReference>
<dbReference type="AlphaFoldDB" id="A0A2H3DEY9"/>
<proteinExistence type="predicted"/>
<evidence type="ECO:0000313" key="2">
    <source>
        <dbReference type="EMBL" id="PBK92690.1"/>
    </source>
</evidence>
<feature type="region of interest" description="Disordered" evidence="1">
    <location>
        <begin position="141"/>
        <end position="176"/>
    </location>
</feature>
<dbReference type="OMA" id="VIPTTAW"/>
<organism evidence="2 3">
    <name type="scientific">Armillaria gallica</name>
    <name type="common">Bulbous honey fungus</name>
    <name type="synonym">Armillaria bulbosa</name>
    <dbReference type="NCBI Taxonomy" id="47427"/>
    <lineage>
        <taxon>Eukaryota</taxon>
        <taxon>Fungi</taxon>
        <taxon>Dikarya</taxon>
        <taxon>Basidiomycota</taxon>
        <taxon>Agaricomycotina</taxon>
        <taxon>Agaricomycetes</taxon>
        <taxon>Agaricomycetidae</taxon>
        <taxon>Agaricales</taxon>
        <taxon>Marasmiineae</taxon>
        <taxon>Physalacriaceae</taxon>
        <taxon>Armillaria</taxon>
    </lineage>
</organism>
<evidence type="ECO:0000313" key="3">
    <source>
        <dbReference type="Proteomes" id="UP000217790"/>
    </source>
</evidence>
<dbReference type="InParanoid" id="A0A2H3DEY9"/>
<accession>A0A2H3DEY9</accession>
<keyword evidence="3" id="KW-1185">Reference proteome</keyword>
<protein>
    <submittedName>
        <fullName evidence="2">Uncharacterized protein</fullName>
    </submittedName>
</protein>
<dbReference type="OrthoDB" id="2913502at2759"/>
<gene>
    <name evidence="2" type="ORF">ARMGADRAFT_1165748</name>
</gene>
<reference evidence="3" key="1">
    <citation type="journal article" date="2017" name="Nat. Ecol. Evol.">
        <title>Genome expansion and lineage-specific genetic innovations in the forest pathogenic fungi Armillaria.</title>
        <authorList>
            <person name="Sipos G."/>
            <person name="Prasanna A.N."/>
            <person name="Walter M.C."/>
            <person name="O'Connor E."/>
            <person name="Balint B."/>
            <person name="Krizsan K."/>
            <person name="Kiss B."/>
            <person name="Hess J."/>
            <person name="Varga T."/>
            <person name="Slot J."/>
            <person name="Riley R."/>
            <person name="Boka B."/>
            <person name="Rigling D."/>
            <person name="Barry K."/>
            <person name="Lee J."/>
            <person name="Mihaltcheva S."/>
            <person name="LaButti K."/>
            <person name="Lipzen A."/>
            <person name="Waldron R."/>
            <person name="Moloney N.M."/>
            <person name="Sperisen C."/>
            <person name="Kredics L."/>
            <person name="Vagvoelgyi C."/>
            <person name="Patrignani A."/>
            <person name="Fitzpatrick D."/>
            <person name="Nagy I."/>
            <person name="Doyle S."/>
            <person name="Anderson J.B."/>
            <person name="Grigoriev I.V."/>
            <person name="Gueldener U."/>
            <person name="Muensterkoetter M."/>
            <person name="Nagy L.G."/>
        </authorList>
    </citation>
    <scope>NUCLEOTIDE SEQUENCE [LARGE SCALE GENOMIC DNA]</scope>
    <source>
        <strain evidence="3">Ar21-2</strain>
    </source>
</reference>
<evidence type="ECO:0000256" key="1">
    <source>
        <dbReference type="SAM" id="MobiDB-lite"/>
    </source>
</evidence>